<evidence type="ECO:0000259" key="1">
    <source>
        <dbReference type="Pfam" id="PF00814"/>
    </source>
</evidence>
<dbReference type="EMBL" id="CP002831">
    <property type="protein sequence ID" value="AFC24116.1"/>
    <property type="molecule type" value="Genomic_DNA"/>
</dbReference>
<organism evidence="2 3">
    <name type="scientific">Saprospira grandis (strain Lewin)</name>
    <dbReference type="NCBI Taxonomy" id="984262"/>
    <lineage>
        <taxon>Bacteria</taxon>
        <taxon>Pseudomonadati</taxon>
        <taxon>Bacteroidota</taxon>
        <taxon>Saprospiria</taxon>
        <taxon>Saprospirales</taxon>
        <taxon>Saprospiraceae</taxon>
        <taxon>Saprospira</taxon>
    </lineage>
</organism>
<dbReference type="OrthoDB" id="9784166at2"/>
<dbReference type="InterPro" id="IPR000905">
    <property type="entry name" value="Gcp-like_dom"/>
</dbReference>
<keyword evidence="3" id="KW-1185">Reference proteome</keyword>
<dbReference type="InterPro" id="IPR043129">
    <property type="entry name" value="ATPase_NBD"/>
</dbReference>
<dbReference type="PANTHER" id="PTHR11735:SF11">
    <property type="entry name" value="TRNA THREONYLCARBAMOYLADENOSINE BIOSYNTHESIS PROTEIN TSAB"/>
    <property type="match status" value="1"/>
</dbReference>
<dbReference type="SUPFAM" id="SSF53067">
    <property type="entry name" value="Actin-like ATPase domain"/>
    <property type="match status" value="2"/>
</dbReference>
<dbReference type="KEGG" id="sgn:SGRA_1381"/>
<proteinExistence type="predicted"/>
<dbReference type="PANTHER" id="PTHR11735">
    <property type="entry name" value="TRNA N6-ADENOSINE THREONYLCARBAMOYLTRANSFERASE"/>
    <property type="match status" value="1"/>
</dbReference>
<reference evidence="2 3" key="1">
    <citation type="journal article" date="2012" name="Stand. Genomic Sci.">
        <title>Complete genome sequencing and analysis of Saprospira grandis str. Lewin, a predatory marine bacterium.</title>
        <authorList>
            <person name="Saw J.H."/>
            <person name="Yuryev A."/>
            <person name="Kanbe M."/>
            <person name="Hou S."/>
            <person name="Young A.G."/>
            <person name="Aizawa S."/>
            <person name="Alam M."/>
        </authorList>
    </citation>
    <scope>NUCLEOTIDE SEQUENCE [LARGE SCALE GENOMIC DNA]</scope>
    <source>
        <strain evidence="2 3">Lewin</strain>
    </source>
</reference>
<dbReference type="NCBIfam" id="TIGR03725">
    <property type="entry name" value="T6A_YeaZ"/>
    <property type="match status" value="1"/>
</dbReference>
<gene>
    <name evidence="2" type="ordered locus">SGRA_1381</name>
</gene>
<dbReference type="HOGENOM" id="CLU_064886_1_0_10"/>
<dbReference type="GO" id="GO:0002949">
    <property type="term" value="P:tRNA threonylcarbamoyladenosine modification"/>
    <property type="evidence" value="ECO:0007669"/>
    <property type="project" value="InterPro"/>
</dbReference>
<sequence>MDQLILVLESSSRKTSVALIKNGHCWLVEESSLDAGDPAAELTLFVQKILQRAKCKGTDLAAIALSKGPGSYTGLRIAYSTAKGLAFAWQLPLLALDTLAALAYGAKWNQSLPKNSLLICLEDARRGNAYAAIYNSQLEIIKSPFFVSLKELDLSIYQQEHSLYVLGSAARSYQELMPECNLELLPLKTASARFFEQLAQNAYEKQEFAELAYSEPFYLRAPHLTKPKKNKFFSKK</sequence>
<name>H6L6H4_SAPGL</name>
<feature type="domain" description="Gcp-like" evidence="1">
    <location>
        <begin position="41"/>
        <end position="221"/>
    </location>
</feature>
<dbReference type="AlphaFoldDB" id="H6L6H4"/>
<dbReference type="eggNOG" id="COG1214">
    <property type="taxonomic scope" value="Bacteria"/>
</dbReference>
<evidence type="ECO:0000313" key="2">
    <source>
        <dbReference type="EMBL" id="AFC24116.1"/>
    </source>
</evidence>
<dbReference type="Proteomes" id="UP000007519">
    <property type="component" value="Chromosome"/>
</dbReference>
<accession>H6L6H4</accession>
<evidence type="ECO:0000313" key="3">
    <source>
        <dbReference type="Proteomes" id="UP000007519"/>
    </source>
</evidence>
<dbReference type="Pfam" id="PF00814">
    <property type="entry name" value="TsaD"/>
    <property type="match status" value="1"/>
</dbReference>
<dbReference type="STRING" id="984262.SGRA_1381"/>
<dbReference type="RefSeq" id="WP_015691753.1">
    <property type="nucleotide sequence ID" value="NC_016940.1"/>
</dbReference>
<dbReference type="GO" id="GO:0005829">
    <property type="term" value="C:cytosol"/>
    <property type="evidence" value="ECO:0007669"/>
    <property type="project" value="TreeGrafter"/>
</dbReference>
<protein>
    <submittedName>
        <fullName evidence="2">M22 family peptidase</fullName>
    </submittedName>
</protein>
<dbReference type="Gene3D" id="3.30.420.40">
    <property type="match status" value="2"/>
</dbReference>
<dbReference type="InterPro" id="IPR022496">
    <property type="entry name" value="T6A_TsaB"/>
</dbReference>